<dbReference type="InterPro" id="IPR016187">
    <property type="entry name" value="CTDL_fold"/>
</dbReference>
<dbReference type="CDD" id="cd00037">
    <property type="entry name" value="CLECT"/>
    <property type="match status" value="1"/>
</dbReference>
<keyword evidence="2" id="KW-1185">Reference proteome</keyword>
<accession>A0A1B0BGP9</accession>
<evidence type="ECO:0000313" key="2">
    <source>
        <dbReference type="Proteomes" id="UP000092460"/>
    </source>
</evidence>
<evidence type="ECO:0000313" key="1">
    <source>
        <dbReference type="EnsemblMetazoa" id="GPPI029448-PA"/>
    </source>
</evidence>
<dbReference type="Proteomes" id="UP000092460">
    <property type="component" value="Unassembled WGS sequence"/>
</dbReference>
<dbReference type="AlphaFoldDB" id="A0A1B0BGP9"/>
<name>A0A1B0BGP9_9MUSC</name>
<reference evidence="1" key="2">
    <citation type="submission" date="2020-05" db="UniProtKB">
        <authorList>
            <consortium name="EnsemblMetazoa"/>
        </authorList>
    </citation>
    <scope>IDENTIFICATION</scope>
    <source>
        <strain evidence="1">IAEA</strain>
    </source>
</reference>
<evidence type="ECO:0008006" key="3">
    <source>
        <dbReference type="Google" id="ProtNLM"/>
    </source>
</evidence>
<dbReference type="EMBL" id="JXJN01013920">
    <property type="status" value="NOT_ANNOTATED_CDS"/>
    <property type="molecule type" value="Genomic_DNA"/>
</dbReference>
<dbReference type="VEuPathDB" id="VectorBase:GPPI029448"/>
<protein>
    <recommendedName>
        <fullName evidence="3">C-type lectin domain-containing protein</fullName>
    </recommendedName>
</protein>
<dbReference type="EnsemblMetazoa" id="GPPI029448-RA">
    <property type="protein sequence ID" value="GPPI029448-PA"/>
    <property type="gene ID" value="GPPI029448"/>
</dbReference>
<sequence>MKKPPGGDRTSTQEAEVSLGYLTTIKCDNQSEQRNSAKTETVVISKSEIVVKPVNDISTVFNYEPYEHVGQKLLYFSEEEVSWFKANDICRKMHRHLTFLDNKTDMKAIDDYLKANVPGDLW</sequence>
<dbReference type="Gene3D" id="3.10.100.10">
    <property type="entry name" value="Mannose-Binding Protein A, subunit A"/>
    <property type="match status" value="1"/>
</dbReference>
<dbReference type="SUPFAM" id="SSF56436">
    <property type="entry name" value="C-type lectin-like"/>
    <property type="match status" value="1"/>
</dbReference>
<dbReference type="InterPro" id="IPR016186">
    <property type="entry name" value="C-type_lectin-like/link_sf"/>
</dbReference>
<organism evidence="1 2">
    <name type="scientific">Glossina palpalis gambiensis</name>
    <dbReference type="NCBI Taxonomy" id="67801"/>
    <lineage>
        <taxon>Eukaryota</taxon>
        <taxon>Metazoa</taxon>
        <taxon>Ecdysozoa</taxon>
        <taxon>Arthropoda</taxon>
        <taxon>Hexapoda</taxon>
        <taxon>Insecta</taxon>
        <taxon>Pterygota</taxon>
        <taxon>Neoptera</taxon>
        <taxon>Endopterygota</taxon>
        <taxon>Diptera</taxon>
        <taxon>Brachycera</taxon>
        <taxon>Muscomorpha</taxon>
        <taxon>Hippoboscoidea</taxon>
        <taxon>Glossinidae</taxon>
        <taxon>Glossina</taxon>
    </lineage>
</organism>
<proteinExistence type="predicted"/>
<reference evidence="2" key="1">
    <citation type="submission" date="2015-01" db="EMBL/GenBank/DDBJ databases">
        <authorList>
            <person name="Aksoy S."/>
            <person name="Warren W."/>
            <person name="Wilson R.K."/>
        </authorList>
    </citation>
    <scope>NUCLEOTIDE SEQUENCE [LARGE SCALE GENOMIC DNA]</scope>
    <source>
        <strain evidence="2">IAEA</strain>
    </source>
</reference>